<dbReference type="GO" id="GO:0008270">
    <property type="term" value="F:zinc ion binding"/>
    <property type="evidence" value="ECO:0007669"/>
    <property type="project" value="UniProtKB-KW"/>
</dbReference>
<name>A0A183SPJ1_SCHSO</name>
<dbReference type="InterPro" id="IPR006572">
    <property type="entry name" value="Znf_DBF"/>
</dbReference>
<evidence type="ECO:0000256" key="3">
    <source>
        <dbReference type="ARBA" id="ARBA00022833"/>
    </source>
</evidence>
<feature type="domain" description="DBF4-type" evidence="6">
    <location>
        <begin position="509"/>
        <end position="558"/>
    </location>
</feature>
<organism evidence="9">
    <name type="scientific">Schistocephalus solidus</name>
    <name type="common">Tapeworm</name>
    <dbReference type="NCBI Taxonomy" id="70667"/>
    <lineage>
        <taxon>Eukaryota</taxon>
        <taxon>Metazoa</taxon>
        <taxon>Spiralia</taxon>
        <taxon>Lophotrochozoa</taxon>
        <taxon>Platyhelminthes</taxon>
        <taxon>Cestoda</taxon>
        <taxon>Eucestoda</taxon>
        <taxon>Diphyllobothriidea</taxon>
        <taxon>Diphyllobothriidae</taxon>
        <taxon>Schistocephalus</taxon>
    </lineage>
</organism>
<feature type="compositionally biased region" description="Low complexity" evidence="5">
    <location>
        <begin position="411"/>
        <end position="421"/>
    </location>
</feature>
<feature type="compositionally biased region" description="Polar residues" evidence="5">
    <location>
        <begin position="1796"/>
        <end position="1806"/>
    </location>
</feature>
<feature type="region of interest" description="Disordered" evidence="5">
    <location>
        <begin position="1176"/>
        <end position="1286"/>
    </location>
</feature>
<feature type="compositionally biased region" description="Basic residues" evidence="5">
    <location>
        <begin position="494"/>
        <end position="504"/>
    </location>
</feature>
<feature type="compositionally biased region" description="Polar residues" evidence="5">
    <location>
        <begin position="1176"/>
        <end position="1224"/>
    </location>
</feature>
<feature type="region of interest" description="Disordered" evidence="5">
    <location>
        <begin position="1665"/>
        <end position="1686"/>
    </location>
</feature>
<reference evidence="7 8" key="2">
    <citation type="submission" date="2018-11" db="EMBL/GenBank/DDBJ databases">
        <authorList>
            <consortium name="Pathogen Informatics"/>
        </authorList>
    </citation>
    <scope>NUCLEOTIDE SEQUENCE [LARGE SCALE GENOMIC DNA]</scope>
    <source>
        <strain evidence="7 8">NST_G2</strain>
    </source>
</reference>
<dbReference type="STRING" id="70667.A0A183SPJ1"/>
<dbReference type="Pfam" id="PF07535">
    <property type="entry name" value="zf-DBF"/>
    <property type="match status" value="1"/>
</dbReference>
<feature type="region of interest" description="Disordered" evidence="5">
    <location>
        <begin position="1483"/>
        <end position="1510"/>
    </location>
</feature>
<feature type="region of interest" description="Disordered" evidence="5">
    <location>
        <begin position="267"/>
        <end position="324"/>
    </location>
</feature>
<evidence type="ECO:0000313" key="7">
    <source>
        <dbReference type="EMBL" id="VDL92524.1"/>
    </source>
</evidence>
<dbReference type="SMART" id="SM00586">
    <property type="entry name" value="ZnF_DBF"/>
    <property type="match status" value="1"/>
</dbReference>
<feature type="region of interest" description="Disordered" evidence="5">
    <location>
        <begin position="732"/>
        <end position="770"/>
    </location>
</feature>
<feature type="region of interest" description="Disordered" evidence="5">
    <location>
        <begin position="1131"/>
        <end position="1164"/>
    </location>
</feature>
<feature type="region of interest" description="Disordered" evidence="5">
    <location>
        <begin position="957"/>
        <end position="989"/>
    </location>
</feature>
<dbReference type="Proteomes" id="UP000275846">
    <property type="component" value="Unassembled WGS sequence"/>
</dbReference>
<evidence type="ECO:0000256" key="4">
    <source>
        <dbReference type="PROSITE-ProRule" id="PRU00600"/>
    </source>
</evidence>
<feature type="region of interest" description="Disordered" evidence="5">
    <location>
        <begin position="1712"/>
        <end position="1737"/>
    </location>
</feature>
<keyword evidence="8" id="KW-1185">Reference proteome</keyword>
<dbReference type="GO" id="GO:0003676">
    <property type="term" value="F:nucleic acid binding"/>
    <property type="evidence" value="ECO:0007669"/>
    <property type="project" value="InterPro"/>
</dbReference>
<feature type="region of interest" description="Disordered" evidence="5">
    <location>
        <begin position="1583"/>
        <end position="1607"/>
    </location>
</feature>
<feature type="compositionally biased region" description="Basic residues" evidence="5">
    <location>
        <begin position="1498"/>
        <end position="1507"/>
    </location>
</feature>
<reference evidence="9" key="1">
    <citation type="submission" date="2016-06" db="UniProtKB">
        <authorList>
            <consortium name="WormBaseParasite"/>
        </authorList>
    </citation>
    <scope>IDENTIFICATION</scope>
</reference>
<dbReference type="Gene3D" id="6.10.250.3410">
    <property type="entry name" value="DBF zinc finger"/>
    <property type="match status" value="1"/>
</dbReference>
<accession>A0A183SPJ1</accession>
<feature type="compositionally biased region" description="Basic and acidic residues" evidence="5">
    <location>
        <begin position="590"/>
        <end position="600"/>
    </location>
</feature>
<gene>
    <name evidence="7" type="ORF">SSLN_LOCUS6139</name>
</gene>
<feature type="region of interest" description="Disordered" evidence="5">
    <location>
        <begin position="1387"/>
        <end position="1421"/>
    </location>
</feature>
<evidence type="ECO:0000256" key="1">
    <source>
        <dbReference type="ARBA" id="ARBA00022723"/>
    </source>
</evidence>
<keyword evidence="3" id="KW-0862">Zinc</keyword>
<feature type="compositionally biased region" description="Low complexity" evidence="5">
    <location>
        <begin position="66"/>
        <end position="82"/>
    </location>
</feature>
<evidence type="ECO:0000313" key="9">
    <source>
        <dbReference type="WBParaSite" id="SSLN_0000633601-mRNA-1"/>
    </source>
</evidence>
<feature type="compositionally biased region" description="Basic residues" evidence="5">
    <location>
        <begin position="1667"/>
        <end position="1679"/>
    </location>
</feature>
<feature type="compositionally biased region" description="Polar residues" evidence="5">
    <location>
        <begin position="732"/>
        <end position="746"/>
    </location>
</feature>
<evidence type="ECO:0000259" key="6">
    <source>
        <dbReference type="PROSITE" id="PS51265"/>
    </source>
</evidence>
<feature type="compositionally biased region" description="Polar residues" evidence="5">
    <location>
        <begin position="90"/>
        <end position="104"/>
    </location>
</feature>
<dbReference type="PANTHER" id="PTHR15375">
    <property type="entry name" value="ACTIVATOR OF S-PHASE KINASE-RELATED"/>
    <property type="match status" value="1"/>
</dbReference>
<dbReference type="InterPro" id="IPR051590">
    <property type="entry name" value="Replication_Regulatory_Kinase"/>
</dbReference>
<feature type="region of interest" description="Disordered" evidence="5">
    <location>
        <begin position="1001"/>
        <end position="1025"/>
    </location>
</feature>
<dbReference type="GO" id="GO:1901987">
    <property type="term" value="P:regulation of cell cycle phase transition"/>
    <property type="evidence" value="ECO:0007669"/>
    <property type="project" value="TreeGrafter"/>
</dbReference>
<dbReference type="InterPro" id="IPR038545">
    <property type="entry name" value="Znf_DBF_sf"/>
</dbReference>
<feature type="region of interest" description="Disordered" evidence="5">
    <location>
        <begin position="398"/>
        <end position="421"/>
    </location>
</feature>
<feature type="region of interest" description="Disordered" evidence="5">
    <location>
        <begin position="66"/>
        <end position="104"/>
    </location>
</feature>
<feature type="region of interest" description="Disordered" evidence="5">
    <location>
        <begin position="1786"/>
        <end position="1840"/>
    </location>
</feature>
<dbReference type="EMBL" id="UYSU01033557">
    <property type="protein sequence ID" value="VDL92524.1"/>
    <property type="molecule type" value="Genomic_DNA"/>
</dbReference>
<proteinExistence type="predicted"/>
<keyword evidence="2 4" id="KW-0863">Zinc-finger</keyword>
<dbReference type="PANTHER" id="PTHR15375:SF26">
    <property type="entry name" value="PROTEIN CHIFFON"/>
    <property type="match status" value="1"/>
</dbReference>
<dbReference type="GO" id="GO:0031431">
    <property type="term" value="C:Dbf4-dependent protein kinase complex"/>
    <property type="evidence" value="ECO:0007669"/>
    <property type="project" value="TreeGrafter"/>
</dbReference>
<dbReference type="GO" id="GO:0010571">
    <property type="term" value="P:positive regulation of nuclear cell cycle DNA replication"/>
    <property type="evidence" value="ECO:0007669"/>
    <property type="project" value="TreeGrafter"/>
</dbReference>
<protein>
    <submittedName>
        <fullName evidence="9">DBF4-type domain-containing protein</fullName>
    </submittedName>
</protein>
<evidence type="ECO:0000256" key="2">
    <source>
        <dbReference type="ARBA" id="ARBA00022771"/>
    </source>
</evidence>
<dbReference type="FunFam" id="6.10.250.3410:FF:000001">
    <property type="entry name" value="Protein DBF4 homolog A"/>
    <property type="match status" value="1"/>
</dbReference>
<feature type="compositionally biased region" description="Basic residues" evidence="5">
    <location>
        <begin position="1823"/>
        <end position="1834"/>
    </location>
</feature>
<evidence type="ECO:0000313" key="8">
    <source>
        <dbReference type="Proteomes" id="UP000275846"/>
    </source>
</evidence>
<dbReference type="WBParaSite" id="SSLN_0000633601-mRNA-1">
    <property type="protein sequence ID" value="SSLN_0000633601-mRNA-1"/>
    <property type="gene ID" value="SSLN_0000633601"/>
</dbReference>
<feature type="region of interest" description="Disordered" evidence="5">
    <location>
        <begin position="566"/>
        <end position="657"/>
    </location>
</feature>
<feature type="compositionally biased region" description="Basic and acidic residues" evidence="5">
    <location>
        <begin position="296"/>
        <end position="306"/>
    </location>
</feature>
<dbReference type="GO" id="GO:0043539">
    <property type="term" value="F:protein serine/threonine kinase activator activity"/>
    <property type="evidence" value="ECO:0007669"/>
    <property type="project" value="TreeGrafter"/>
</dbReference>
<feature type="compositionally biased region" description="Polar residues" evidence="5">
    <location>
        <begin position="1143"/>
        <end position="1157"/>
    </location>
</feature>
<keyword evidence="1" id="KW-0479">Metal-binding</keyword>
<feature type="compositionally biased region" description="Polar residues" evidence="5">
    <location>
        <begin position="448"/>
        <end position="467"/>
    </location>
</feature>
<feature type="region of interest" description="Disordered" evidence="5">
    <location>
        <begin position="448"/>
        <end position="513"/>
    </location>
</feature>
<dbReference type="OrthoDB" id="21380at2759"/>
<dbReference type="PROSITE" id="PS51265">
    <property type="entry name" value="ZF_DBF4"/>
    <property type="match status" value="1"/>
</dbReference>
<evidence type="ECO:0000256" key="5">
    <source>
        <dbReference type="SAM" id="MobiDB-lite"/>
    </source>
</evidence>
<sequence>MDAGLGGIRSAPLLGKKVYMHYEPGTRPNTNTERILGLLKAEIVQFFDRKVDYVITNVPSSRLSILSSPLPSSVSASSPSALKENVDPGAQSTPPVNPSTSQLRQSTILSKLKDSNNELQRVSNLTKKDSQLKAVTRGRAMLLAASKASNTSVTKDLQASALPSAFGQSDCIANNYEQKTAIGGASSASPSCRDLLRKAKQMGIKILTMEAVSKWIQQLPDDVQQLIQAGESPYLDLDEPPDVEDPDKDRICGEVSVRVLAGKEEKKTLQGHLQEPSEATAHRPGDLGGPCPGPTDLEKDSEDRCSNLRSKPNRCRQGQKGGLEVASASDLHRQFPSPPNMSTLPTPLPHANRHHLRHLTRPCVKVLDLLAPTRPLYMERTNYLSSLWQSISPPAQPTLAPTSTATPGLAPVSSSITVSTPSTPRPLLADQPLDSSNAHASLGILAGTTSTATNVPTGTTSLRTNPASRRLQRRRTLPTRADTAADRRHPSTPGKRRKLHLPTRNKRDDSEPSGYCECCAVSYKNLYEHVYGKDHRQFAENPENFRHLDQLLSELPSLADIFAKKRTGAPSPDLSPGHLYSPSPTQVSCSERKSGSKQRSDYVAVTPADPSKNEQTVSVDASAHFPTYGLNLPPPPTPSISAGKNVPQLFSDPEADADSPAAIACEVRLNLSPAEGELPQREQSSKDSRRVSPAPRTKLPANSPIGDDQVALSPPAAFACCASNIVEQYTSPQPSPFIQSHTSSKSPIPPPPAFADGAQPSPRAHSPVYSEEVAADSHAGKLHETLAVSVAPLVTVTSSDFPMEFQSDFQECRAEPVEVTFPTPAGGVLLCLTPPPTLHPAFICRVEGWNAALSRISIASPSVAGEEETVAAAKVDSLDLKPSETSPVLQQAFRRCTGCKKLHIPTHLPLEVQMRISVLFSAQATCDGLGCVPSPVMVEPEEVEEDAGVEVCCQAEVDPSPHGSSMHVGSPAALSSTNLSELDQQEPEVDMSNNAVEELMKRESPSVPHLSRRPQSSSTRPFNAPPAEVLCVSSEMPPKNPTPQDTTEDASSILAQNTENIPRAKNSTPFSSATEEEVLETKAFPAFSVGVTNGVVISEFDQLALADGKSVGDKTQQEQCLIESLTENESSHLGLAHDPSPIFSASPTGPIHSSKSSPIYEEDTSPMRMEVTANLGTSDSSTVCMALSPESSPDTYPSQRTPSTLGDISGQLQAVETSKATTPLSPRPVYTPSESAFSPSLHDMQSTSPASPDPPTSPHPRLRRGPQRTVPHRSTFSSPPDLSRPVSPHLVWTPAKQCGGLNTDLGRYQSPRRAAVVARQSIALSVQALYSPSRLQHLPDHDCAGGVSGAATSLSVEDAADLSDWSVDSTSCDSTSLTKLILRRQTAAKAGHPHSKEIIPPSSSSYVANSHRESSRRGLNTEVEDVEAVQHEQQRHLSTRENKSLPPLEVNRASLGVTLRSTEIDTSPLSHPHESQHKLNEMPVELGPHMPPFEKTSSKKKRRKKKRGESASDLCVAFDRSCSSEVPVPAGFKDQTALMVHENAILHQRTNPHGTNSVLASHYSILCPRKRCYTGEELSRFNDVDQEDSPESSWQPKNSHQLHKHRRIRTTVEEKENVKGKVKGSHPEKFSFKKWPGLKKPVCLSRPQGQDPETFIDYSISRETTKLGKRRSSRAHRKSSSPQLLSAPTTVEILCDSTDPRNSDFERTRVAKQRHRTPKESALAGQRGAIDSSVGTKEVSHTLPKVAWKSRNKRPRETLEMANCSGVVAGQYKESSASLAVTEELIPKRPRRSPTQKELSGSTQESRPYAHTIVYTHTSASPGKKHHRHKHRRKSCGEKSVEKVMPEVVKPGQVEAQEPYLTVDEIASFLQRNRTEQSTFSVQNQHSAGCSKKCKHRGGGGECFEEDSVRTNAAVVNAPLRFRPKNVCSPQFSSRDSSPLL</sequence>
<feature type="compositionally biased region" description="Polar residues" evidence="5">
    <location>
        <begin position="973"/>
        <end position="982"/>
    </location>
</feature>
<feature type="compositionally biased region" description="Basic and acidic residues" evidence="5">
    <location>
        <begin position="678"/>
        <end position="690"/>
    </location>
</feature>
<feature type="region of interest" description="Disordered" evidence="5">
    <location>
        <begin position="673"/>
        <end position="709"/>
    </location>
</feature>